<dbReference type="GO" id="GO:0046872">
    <property type="term" value="F:metal ion binding"/>
    <property type="evidence" value="ECO:0007669"/>
    <property type="project" value="UniProtKB-KW"/>
</dbReference>
<dbReference type="InterPro" id="IPR013985">
    <property type="entry name" value="Ald_Fedxn_OxRdtase_dom3"/>
</dbReference>
<accession>A0A1Q6DXL1</accession>
<evidence type="ECO:0000256" key="6">
    <source>
        <dbReference type="ARBA" id="ARBA00023004"/>
    </source>
</evidence>
<name>A0A1Q6DXL1_METT1</name>
<keyword evidence="6" id="KW-0408">Iron</keyword>
<dbReference type="EMBL" id="MSDW01000001">
    <property type="protein sequence ID" value="OKY79081.1"/>
    <property type="molecule type" value="Genomic_DNA"/>
</dbReference>
<evidence type="ECO:0000313" key="10">
    <source>
        <dbReference type="EMBL" id="OKY79081.1"/>
    </source>
</evidence>
<dbReference type="Proteomes" id="UP000185744">
    <property type="component" value="Unassembled WGS sequence"/>
</dbReference>
<evidence type="ECO:0000256" key="3">
    <source>
        <dbReference type="ARBA" id="ARBA00022485"/>
    </source>
</evidence>
<dbReference type="InterPro" id="IPR036021">
    <property type="entry name" value="Tungsten_al_ferr_oxy-like_C"/>
</dbReference>
<comment type="cofactor">
    <cofactor evidence="8">
        <name>tungstopterin</name>
        <dbReference type="ChEBI" id="CHEBI:30402"/>
    </cofactor>
</comment>
<dbReference type="Gene3D" id="1.10.599.10">
    <property type="entry name" value="Aldehyde Ferredoxin Oxidoreductase Protein, subunit A, domain 3"/>
    <property type="match status" value="1"/>
</dbReference>
<dbReference type="AlphaFoldDB" id="A0A1Q6DXL1"/>
<dbReference type="Pfam" id="PF02730">
    <property type="entry name" value="AFOR_N"/>
    <property type="match status" value="1"/>
</dbReference>
<dbReference type="STRING" id="1903181.BTN85_1587"/>
<evidence type="ECO:0000259" key="9">
    <source>
        <dbReference type="SMART" id="SM00790"/>
    </source>
</evidence>
<dbReference type="GO" id="GO:0051539">
    <property type="term" value="F:4 iron, 4 sulfur cluster binding"/>
    <property type="evidence" value="ECO:0007669"/>
    <property type="project" value="UniProtKB-KW"/>
</dbReference>
<dbReference type="InterPro" id="IPR036503">
    <property type="entry name" value="Ald_Fedxn_OxRdtase_N_sf"/>
</dbReference>
<gene>
    <name evidence="10" type="ORF">BTN85_1587</name>
</gene>
<evidence type="ECO:0000256" key="7">
    <source>
        <dbReference type="ARBA" id="ARBA00023014"/>
    </source>
</evidence>
<dbReference type="SMART" id="SM00790">
    <property type="entry name" value="AFOR_N"/>
    <property type="match status" value="1"/>
</dbReference>
<comment type="similarity">
    <text evidence="2">Belongs to the AOR/FOR family.</text>
</comment>
<dbReference type="InterPro" id="IPR013983">
    <property type="entry name" value="Ald_Fedxn_OxRdtase_N"/>
</dbReference>
<dbReference type="Pfam" id="PF01314">
    <property type="entry name" value="AFOR_C"/>
    <property type="match status" value="1"/>
</dbReference>
<sequence>MANYGWNGKILRVNLNTGTTSEEDTSNFEPEKFIGGRGFGARVAWKELPPDVGPFDPENRLMFMPGPLTGTLAPGSGRCTVCGVAAQNSVISDDAEGLYSWSGIGGSFGTEIKFAGYDGIIIQGKSSEPVYLYIEDGNVEVKSAEGMWGKGTYAAMKEIMKKHGKETKVAAIGPAGENESSIAAITNDSESAAGQGGFGGVMGSKKLKAIAIKGSEEVKVDDHEALLSTVKEINHEVCWPVSTDDLEKGYTSSSYSVDSHSKACTLGCQGFCGGTRSLNYPGDIQYGEVTTFSFCASIGDYEVDHIGNQLGINFWDFAYGIVPILQYASKQDWLNEVDGLEIPAPEEKIINSNYADTPKPLLVKLMRKLAYREDELGDLMAEGGVEMARELWEEETDEILSRIYPGVPDYPIGYTGHWDCHWKHGAVGWPHWLVSSLIWATSNRDPANDSVHHFTDNIALYPEAEMMNGEKLSWDKVREVSERLYGYEGAMDYEVTYDPPEAKASAAVWHRWRGALVASLLLCDWQMPRVFTLRPKDGPQTYPQAEAEMFSAVTGINMSEEELDKAGERIWNLERAIDVRYGRNRDWDESIIPYFEHPSMDAEGEGKHAFDAEEWKKQLTAFYELSGWDTETGRPTRSKLEELDLDDVADQLEEKDLLPS</sequence>
<dbReference type="SUPFAM" id="SSF48310">
    <property type="entry name" value="Aldehyde ferredoxin oxidoreductase, C-terminal domains"/>
    <property type="match status" value="1"/>
</dbReference>
<dbReference type="Gene3D" id="1.10.569.10">
    <property type="entry name" value="Aldehyde Ferredoxin Oxidoreductase Protein, subunit A, domain 2"/>
    <property type="match status" value="1"/>
</dbReference>
<evidence type="ECO:0000256" key="1">
    <source>
        <dbReference type="ARBA" id="ARBA00001966"/>
    </source>
</evidence>
<dbReference type="InterPro" id="IPR013984">
    <property type="entry name" value="Ald_Fedxn_OxRdtase_dom2"/>
</dbReference>
<feature type="domain" description="Aldehyde ferredoxin oxidoreductase N-terminal" evidence="9">
    <location>
        <begin position="6"/>
        <end position="216"/>
    </location>
</feature>
<keyword evidence="3" id="KW-0004">4Fe-4S</keyword>
<comment type="cofactor">
    <cofactor evidence="1">
        <name>[4Fe-4S] cluster</name>
        <dbReference type="ChEBI" id="CHEBI:49883"/>
    </cofactor>
</comment>
<dbReference type="SUPFAM" id="SSF56228">
    <property type="entry name" value="Aldehyde ferredoxin oxidoreductase, N-terminal domain"/>
    <property type="match status" value="1"/>
</dbReference>
<keyword evidence="5" id="KW-0560">Oxidoreductase</keyword>
<dbReference type="PANTHER" id="PTHR30038">
    <property type="entry name" value="ALDEHYDE FERREDOXIN OXIDOREDUCTASE"/>
    <property type="match status" value="1"/>
</dbReference>
<dbReference type="GO" id="GO:0009055">
    <property type="term" value="F:electron transfer activity"/>
    <property type="evidence" value="ECO:0007669"/>
    <property type="project" value="InterPro"/>
</dbReference>
<reference evidence="10" key="1">
    <citation type="submission" date="2016-12" db="EMBL/GenBank/DDBJ databases">
        <title>Discovery of methanogenic haloarchaea.</title>
        <authorList>
            <person name="Sorokin D.Y."/>
            <person name="Makarova K.S."/>
            <person name="Abbas B."/>
            <person name="Ferrer M."/>
            <person name="Golyshin P.N."/>
        </authorList>
    </citation>
    <scope>NUCLEOTIDE SEQUENCE [LARGE SCALE GENOMIC DNA]</scope>
    <source>
        <strain evidence="10">HMET1</strain>
    </source>
</reference>
<evidence type="ECO:0000256" key="2">
    <source>
        <dbReference type="ARBA" id="ARBA00011032"/>
    </source>
</evidence>
<evidence type="ECO:0000256" key="4">
    <source>
        <dbReference type="ARBA" id="ARBA00022723"/>
    </source>
</evidence>
<comment type="caution">
    <text evidence="10">The sequence shown here is derived from an EMBL/GenBank/DDBJ whole genome shotgun (WGS) entry which is preliminary data.</text>
</comment>
<dbReference type="InterPro" id="IPR051919">
    <property type="entry name" value="W-dependent_AOR"/>
</dbReference>
<dbReference type="GO" id="GO:0016625">
    <property type="term" value="F:oxidoreductase activity, acting on the aldehyde or oxo group of donors, iron-sulfur protein as acceptor"/>
    <property type="evidence" value="ECO:0007669"/>
    <property type="project" value="InterPro"/>
</dbReference>
<evidence type="ECO:0000256" key="5">
    <source>
        <dbReference type="ARBA" id="ARBA00023002"/>
    </source>
</evidence>
<keyword evidence="11" id="KW-1185">Reference proteome</keyword>
<protein>
    <submittedName>
        <fullName evidence="10">Aldehyde:ferredoxin oxidoreductase</fullName>
    </submittedName>
</protein>
<evidence type="ECO:0000313" key="11">
    <source>
        <dbReference type="Proteomes" id="UP000185744"/>
    </source>
</evidence>
<proteinExistence type="inferred from homology"/>
<keyword evidence="4" id="KW-0479">Metal-binding</keyword>
<organism evidence="10 11">
    <name type="scientific">Methanohalarchaeum thermophilum</name>
    <dbReference type="NCBI Taxonomy" id="1903181"/>
    <lineage>
        <taxon>Archaea</taxon>
        <taxon>Methanobacteriati</taxon>
        <taxon>Methanobacteriota</taxon>
        <taxon>Methanonatronarchaeia</taxon>
        <taxon>Methanonatronarchaeales</taxon>
        <taxon>Methanonatronarchaeaceae</taxon>
        <taxon>Candidatus Methanohalarchaeum</taxon>
    </lineage>
</organism>
<dbReference type="PANTHER" id="PTHR30038:SF0">
    <property type="entry name" value="TUNGSTEN-CONTAINING ALDEHYDE FERREDOXIN OXIDOREDUCTASE"/>
    <property type="match status" value="1"/>
</dbReference>
<dbReference type="Gene3D" id="3.60.9.10">
    <property type="entry name" value="Aldehyde ferredoxin oxidoreductase, N-terminal domain"/>
    <property type="match status" value="1"/>
</dbReference>
<evidence type="ECO:0000256" key="8">
    <source>
        <dbReference type="ARBA" id="ARBA00049934"/>
    </source>
</evidence>
<dbReference type="InParanoid" id="A0A1Q6DXL1"/>
<dbReference type="InterPro" id="IPR001203">
    <property type="entry name" value="OxRdtase_Ald_Fedxn_C"/>
</dbReference>
<keyword evidence="7" id="KW-0411">Iron-sulfur</keyword>